<sequence>MFGLRAGHDAEGGNEFNSQHAVARRHDPDDFGRLALGAPEHGLHLFNRGRHDGQGERPPALLEHLIDVSVGALEFHSLGGIGLSLGVGPGRSWLPFDAGVHNLSENGIDLCGCFFFWDHAERMGNFDEAEIRQALALLCAEREPPKLIGNYGDCRDAGLFKITLVNYQP</sequence>
<evidence type="ECO:0000313" key="2">
    <source>
        <dbReference type="EMBL" id="DAD74845.1"/>
    </source>
</evidence>
<name>A0A8S5LXS9_9CAUD</name>
<feature type="region of interest" description="Disordered" evidence="1">
    <location>
        <begin position="1"/>
        <end position="22"/>
    </location>
</feature>
<proteinExistence type="predicted"/>
<accession>A0A8S5LXS9</accession>
<dbReference type="EMBL" id="BK014766">
    <property type="protein sequence ID" value="DAD74845.1"/>
    <property type="molecule type" value="Genomic_DNA"/>
</dbReference>
<reference evidence="2" key="1">
    <citation type="journal article" date="2021" name="Proc. Natl. Acad. Sci. U.S.A.">
        <title>A Catalog of Tens of Thousands of Viruses from Human Metagenomes Reveals Hidden Associations with Chronic Diseases.</title>
        <authorList>
            <person name="Tisza M.J."/>
            <person name="Buck C.B."/>
        </authorList>
    </citation>
    <scope>NUCLEOTIDE SEQUENCE</scope>
    <source>
        <strain evidence="2">Ctrnx29</strain>
    </source>
</reference>
<protein>
    <submittedName>
        <fullName evidence="2">Uncharacterized protein</fullName>
    </submittedName>
</protein>
<organism evidence="2">
    <name type="scientific">Myoviridae sp. ctrnx29</name>
    <dbReference type="NCBI Taxonomy" id="2826704"/>
    <lineage>
        <taxon>Viruses</taxon>
        <taxon>Duplodnaviria</taxon>
        <taxon>Heunggongvirae</taxon>
        <taxon>Uroviricota</taxon>
        <taxon>Caudoviricetes</taxon>
    </lineage>
</organism>
<evidence type="ECO:0000256" key="1">
    <source>
        <dbReference type="SAM" id="MobiDB-lite"/>
    </source>
</evidence>
<feature type="compositionally biased region" description="Basic and acidic residues" evidence="1">
    <location>
        <begin position="1"/>
        <end position="11"/>
    </location>
</feature>